<gene>
    <name evidence="1" type="ORF">ACFQZX_13950</name>
</gene>
<reference evidence="2" key="1">
    <citation type="journal article" date="2019" name="Int. J. Syst. Evol. Microbiol.">
        <title>The Global Catalogue of Microorganisms (GCM) 10K type strain sequencing project: providing services to taxonomists for standard genome sequencing and annotation.</title>
        <authorList>
            <consortium name="The Broad Institute Genomics Platform"/>
            <consortium name="The Broad Institute Genome Sequencing Center for Infectious Disease"/>
            <person name="Wu L."/>
            <person name="Ma J."/>
        </authorList>
    </citation>
    <scope>NUCLEOTIDE SEQUENCE [LARGE SCALE GENOMIC DNA]</scope>
    <source>
        <strain evidence="2">CCUG 61484</strain>
    </source>
</reference>
<dbReference type="EMBL" id="JBHTHZ010000013">
    <property type="protein sequence ID" value="MFD0794725.1"/>
    <property type="molecule type" value="Genomic_DNA"/>
</dbReference>
<proteinExistence type="predicted"/>
<name>A0ABW3AV23_9SPHI</name>
<protein>
    <submittedName>
        <fullName evidence="1">Phosphoenolpyruvate carboxykinase (ATP)</fullName>
        <ecNumber evidence="1">4.1.1.49</ecNumber>
    </submittedName>
</protein>
<dbReference type="RefSeq" id="WP_377116348.1">
    <property type="nucleotide sequence ID" value="NZ_JBHTHZ010000013.1"/>
</dbReference>
<dbReference type="EC" id="4.1.1.49" evidence="1"/>
<dbReference type="SUPFAM" id="SSF68923">
    <property type="entry name" value="PEP carboxykinase N-terminal domain"/>
    <property type="match status" value="1"/>
</dbReference>
<keyword evidence="1" id="KW-0456">Lyase</keyword>
<keyword evidence="2" id="KW-1185">Reference proteome</keyword>
<evidence type="ECO:0000313" key="1">
    <source>
        <dbReference type="EMBL" id="MFD0794725.1"/>
    </source>
</evidence>
<organism evidence="1 2">
    <name type="scientific">Mucilaginibacter litoreus</name>
    <dbReference type="NCBI Taxonomy" id="1048221"/>
    <lineage>
        <taxon>Bacteria</taxon>
        <taxon>Pseudomonadati</taxon>
        <taxon>Bacteroidota</taxon>
        <taxon>Sphingobacteriia</taxon>
        <taxon>Sphingobacteriales</taxon>
        <taxon>Sphingobacteriaceae</taxon>
        <taxon>Mucilaginibacter</taxon>
    </lineage>
</organism>
<comment type="caution">
    <text evidence="1">The sequence shown here is derived from an EMBL/GenBank/DDBJ whole genome shotgun (WGS) entry which is preliminary data.</text>
</comment>
<dbReference type="InterPro" id="IPR008210">
    <property type="entry name" value="PEP_carboxykinase_N"/>
</dbReference>
<sequence length="51" mass="5821">MILGRLYIQTGKFTGRSPVDKFIVSDEEYSAIVDWNDFNQALAPYSFFPTA</sequence>
<dbReference type="InterPro" id="IPR001272">
    <property type="entry name" value="PEP_carboxykinase_ATP"/>
</dbReference>
<dbReference type="Gene3D" id="3.40.449.10">
    <property type="entry name" value="Phosphoenolpyruvate Carboxykinase, domain 1"/>
    <property type="match status" value="1"/>
</dbReference>
<dbReference type="Proteomes" id="UP001597010">
    <property type="component" value="Unassembled WGS sequence"/>
</dbReference>
<accession>A0ABW3AV23</accession>
<dbReference type="Pfam" id="PF01293">
    <property type="entry name" value="PEPCK_ATP"/>
    <property type="match status" value="1"/>
</dbReference>
<evidence type="ECO:0000313" key="2">
    <source>
        <dbReference type="Proteomes" id="UP001597010"/>
    </source>
</evidence>
<dbReference type="GO" id="GO:0004612">
    <property type="term" value="F:phosphoenolpyruvate carboxykinase (ATP) activity"/>
    <property type="evidence" value="ECO:0007669"/>
    <property type="project" value="UniProtKB-EC"/>
</dbReference>